<dbReference type="Pfam" id="PF01196">
    <property type="entry name" value="Ribosomal_L17"/>
    <property type="match status" value="1"/>
</dbReference>
<gene>
    <name evidence="10" type="ORF">ACHE_30942S</name>
</gene>
<dbReference type="RefSeq" id="XP_043135477.1">
    <property type="nucleotide sequence ID" value="XM_043277615.1"/>
</dbReference>
<evidence type="ECO:0000256" key="5">
    <source>
        <dbReference type="ARBA" id="ARBA00023274"/>
    </source>
</evidence>
<name>A0A7R7VLQ2_ASPCH</name>
<evidence type="ECO:0000256" key="6">
    <source>
        <dbReference type="ARBA" id="ARBA00035290"/>
    </source>
</evidence>
<keyword evidence="4" id="KW-0496">Mitochondrion</keyword>
<reference evidence="10" key="2">
    <citation type="submission" date="2021-02" db="EMBL/GenBank/DDBJ databases">
        <title>Aspergillus chevalieri M1 genome sequence.</title>
        <authorList>
            <person name="Kadooka C."/>
            <person name="Mori K."/>
            <person name="Futagami T."/>
        </authorList>
    </citation>
    <scope>NUCLEOTIDE SEQUENCE</scope>
    <source>
        <strain evidence="10">M1</strain>
    </source>
</reference>
<dbReference type="GO" id="GO:0005762">
    <property type="term" value="C:mitochondrial large ribosomal subunit"/>
    <property type="evidence" value="ECO:0007669"/>
    <property type="project" value="TreeGrafter"/>
</dbReference>
<dbReference type="NCBIfam" id="TIGR00059">
    <property type="entry name" value="L17"/>
    <property type="match status" value="1"/>
</dbReference>
<dbReference type="GO" id="GO:0003735">
    <property type="term" value="F:structural constituent of ribosome"/>
    <property type="evidence" value="ECO:0007669"/>
    <property type="project" value="InterPro"/>
</dbReference>
<dbReference type="Gene3D" id="3.90.1030.10">
    <property type="entry name" value="Ribosomal protein L17"/>
    <property type="match status" value="1"/>
</dbReference>
<evidence type="ECO:0000256" key="2">
    <source>
        <dbReference type="ARBA" id="ARBA00008777"/>
    </source>
</evidence>
<keyword evidence="5 8" id="KW-0687">Ribonucleoprotein</keyword>
<comment type="similarity">
    <text evidence="2 8">Belongs to the bacterial ribosomal protein bL17 family.</text>
</comment>
<keyword evidence="11" id="KW-1185">Reference proteome</keyword>
<dbReference type="InterPro" id="IPR047859">
    <property type="entry name" value="Ribosomal_bL17_CS"/>
</dbReference>
<dbReference type="PANTHER" id="PTHR14413">
    <property type="entry name" value="RIBOSOMAL PROTEIN L17"/>
    <property type="match status" value="1"/>
</dbReference>
<dbReference type="HAMAP" id="MF_01368">
    <property type="entry name" value="Ribosomal_bL17"/>
    <property type="match status" value="1"/>
</dbReference>
<keyword evidence="3 8" id="KW-0689">Ribosomal protein</keyword>
<feature type="compositionally biased region" description="Basic and acidic residues" evidence="9">
    <location>
        <begin position="186"/>
        <end position="196"/>
    </location>
</feature>
<dbReference type="PANTHER" id="PTHR14413:SF16">
    <property type="entry name" value="LARGE RIBOSOMAL SUBUNIT PROTEIN BL17M"/>
    <property type="match status" value="1"/>
</dbReference>
<dbReference type="InterPro" id="IPR000456">
    <property type="entry name" value="Ribosomal_bL17"/>
</dbReference>
<evidence type="ECO:0000313" key="11">
    <source>
        <dbReference type="Proteomes" id="UP000637239"/>
    </source>
</evidence>
<dbReference type="SUPFAM" id="SSF64263">
    <property type="entry name" value="Prokaryotic ribosomal protein L17"/>
    <property type="match status" value="1"/>
</dbReference>
<comment type="function">
    <text evidence="7">Component of the mitochondrial ribosome (mitoribosome), a dedicated translation machinery responsible for the synthesis of mitochondrial genome-encoded proteins, including at least some of the essential transmembrane subunits of the mitochondrial respiratory chain. The mitoribosomes are attached to the mitochondrial inner membrane and translation products are cotranslationally integrated into the membrane.</text>
</comment>
<dbReference type="AlphaFoldDB" id="A0A7R7VLQ2"/>
<dbReference type="Proteomes" id="UP000637239">
    <property type="component" value="Chromosome 3"/>
</dbReference>
<evidence type="ECO:0000256" key="8">
    <source>
        <dbReference type="RuleBase" id="RU000660"/>
    </source>
</evidence>
<dbReference type="EMBL" id="AP024418">
    <property type="protein sequence ID" value="BCR86955.1"/>
    <property type="molecule type" value="Genomic_DNA"/>
</dbReference>
<sequence length="196" mass="22276">MAGSANKYRHLSRDSAHRQALLRNLVTSLFKHESITTTWPKAKEAQRLAEKLITLGKKNTETSRRTALSTFYTPHDILPKLFGPLRERYAQRPGGYTRVLRVEPKKDDQAPSAILELVDGPKDMRFHLTARTVARQRAQGLDTLGEITTMNVRKVTQFRKDGVEDLESAIKRLELQDGKTQPAASKAEEVLETKRR</sequence>
<accession>A0A7R7VLQ2</accession>
<dbReference type="GeneID" id="66981314"/>
<reference evidence="10" key="1">
    <citation type="submission" date="2021-01" db="EMBL/GenBank/DDBJ databases">
        <authorList>
            <consortium name="Aspergillus chevalieri M1 genome sequencing consortium"/>
            <person name="Kazuki M."/>
            <person name="Futagami T."/>
        </authorList>
    </citation>
    <scope>NUCLEOTIDE SEQUENCE</scope>
    <source>
        <strain evidence="10">M1</strain>
    </source>
</reference>
<comment type="subcellular location">
    <subcellularLocation>
        <location evidence="1">Mitochondrion</location>
    </subcellularLocation>
</comment>
<organism evidence="10 11">
    <name type="scientific">Aspergillus chevalieri</name>
    <name type="common">Eurotium chevalieri</name>
    <dbReference type="NCBI Taxonomy" id="182096"/>
    <lineage>
        <taxon>Eukaryota</taxon>
        <taxon>Fungi</taxon>
        <taxon>Dikarya</taxon>
        <taxon>Ascomycota</taxon>
        <taxon>Pezizomycotina</taxon>
        <taxon>Eurotiomycetes</taxon>
        <taxon>Eurotiomycetidae</taxon>
        <taxon>Eurotiales</taxon>
        <taxon>Aspergillaceae</taxon>
        <taxon>Aspergillus</taxon>
        <taxon>Aspergillus subgen. Aspergillus</taxon>
    </lineage>
</organism>
<evidence type="ECO:0000256" key="7">
    <source>
        <dbReference type="ARBA" id="ARBA00037226"/>
    </source>
</evidence>
<dbReference type="InterPro" id="IPR036373">
    <property type="entry name" value="Ribosomal_bL17_sf"/>
</dbReference>
<evidence type="ECO:0000256" key="3">
    <source>
        <dbReference type="ARBA" id="ARBA00022980"/>
    </source>
</evidence>
<dbReference type="KEGG" id="ache:ACHE_30942S"/>
<dbReference type="PROSITE" id="PS01167">
    <property type="entry name" value="RIBOSOMAL_L17"/>
    <property type="match status" value="1"/>
</dbReference>
<protein>
    <recommendedName>
        <fullName evidence="6">Large ribosomal subunit protein bL17m</fullName>
    </recommendedName>
</protein>
<dbReference type="FunFam" id="3.90.1030.10:FF:000005">
    <property type="entry name" value="Probable 50S ribosomal protein L17"/>
    <property type="match status" value="1"/>
</dbReference>
<evidence type="ECO:0000313" key="10">
    <source>
        <dbReference type="EMBL" id="BCR86955.1"/>
    </source>
</evidence>
<evidence type="ECO:0000256" key="1">
    <source>
        <dbReference type="ARBA" id="ARBA00004173"/>
    </source>
</evidence>
<evidence type="ECO:0000256" key="9">
    <source>
        <dbReference type="SAM" id="MobiDB-lite"/>
    </source>
</evidence>
<evidence type="ECO:0000256" key="4">
    <source>
        <dbReference type="ARBA" id="ARBA00023128"/>
    </source>
</evidence>
<feature type="region of interest" description="Disordered" evidence="9">
    <location>
        <begin position="176"/>
        <end position="196"/>
    </location>
</feature>
<dbReference type="GO" id="GO:0006412">
    <property type="term" value="P:translation"/>
    <property type="evidence" value="ECO:0007669"/>
    <property type="project" value="InterPro"/>
</dbReference>
<proteinExistence type="inferred from homology"/>